<feature type="region of interest" description="Disordered" evidence="1">
    <location>
        <begin position="280"/>
        <end position="317"/>
    </location>
</feature>
<keyword evidence="3" id="KW-1185">Reference proteome</keyword>
<dbReference type="GeneID" id="105912651"/>
<gene>
    <name evidence="4 5" type="primary">LOC105912651</name>
</gene>
<evidence type="ECO:0000313" key="4">
    <source>
        <dbReference type="RefSeq" id="XP_042565665.1"/>
    </source>
</evidence>
<protein>
    <submittedName>
        <fullName evidence="4 5">Zinc finger and SCAN domain-containing protein 29-like isoform X1</fullName>
    </submittedName>
</protein>
<organism evidence="3 4">
    <name type="scientific">Clupea harengus</name>
    <name type="common">Atlantic herring</name>
    <dbReference type="NCBI Taxonomy" id="7950"/>
    <lineage>
        <taxon>Eukaryota</taxon>
        <taxon>Metazoa</taxon>
        <taxon>Chordata</taxon>
        <taxon>Craniata</taxon>
        <taxon>Vertebrata</taxon>
        <taxon>Euteleostomi</taxon>
        <taxon>Actinopterygii</taxon>
        <taxon>Neopterygii</taxon>
        <taxon>Teleostei</taxon>
        <taxon>Clupei</taxon>
        <taxon>Clupeiformes</taxon>
        <taxon>Clupeoidei</taxon>
        <taxon>Clupeidae</taxon>
        <taxon>Clupea</taxon>
    </lineage>
</organism>
<dbReference type="AlphaFoldDB" id="A0A8M1KSP5"/>
<dbReference type="PANTHER" id="PTHR47595">
    <property type="entry name" value="HEAT SHOCK 70 KDA PROTEIN 14"/>
    <property type="match status" value="1"/>
</dbReference>
<reference evidence="4 5" key="1">
    <citation type="submission" date="2025-04" db="UniProtKB">
        <authorList>
            <consortium name="RefSeq"/>
        </authorList>
    </citation>
    <scope>IDENTIFICATION</scope>
</reference>
<proteinExistence type="predicted"/>
<dbReference type="RefSeq" id="XP_042565666.1">
    <property type="nucleotide sequence ID" value="XM_042709732.1"/>
</dbReference>
<evidence type="ECO:0000256" key="1">
    <source>
        <dbReference type="SAM" id="MobiDB-lite"/>
    </source>
</evidence>
<evidence type="ECO:0000313" key="3">
    <source>
        <dbReference type="Proteomes" id="UP000515152"/>
    </source>
</evidence>
<dbReference type="OrthoDB" id="691673at2759"/>
<feature type="domain" description="Myb/SANT-like DNA-binding" evidence="2">
    <location>
        <begin position="12"/>
        <end position="95"/>
    </location>
</feature>
<accession>A0A8M1KSP5</accession>
<name>A0A8M1KSP5_CLUHA</name>
<dbReference type="Pfam" id="PF13837">
    <property type="entry name" value="Myb_DNA-bind_4"/>
    <property type="match status" value="2"/>
</dbReference>
<dbReference type="Proteomes" id="UP000515152">
    <property type="component" value="Chromosome 2"/>
</dbReference>
<dbReference type="InterPro" id="IPR044822">
    <property type="entry name" value="Myb_DNA-bind_4"/>
</dbReference>
<dbReference type="PANTHER" id="PTHR47595:SF1">
    <property type="entry name" value="MYB_SANT-LIKE DNA-BINDING DOMAIN-CONTAINING PROTEIN"/>
    <property type="match status" value="1"/>
</dbReference>
<dbReference type="KEGG" id="char:105912651"/>
<dbReference type="RefSeq" id="XP_042565665.1">
    <property type="nucleotide sequence ID" value="XM_042709731.1"/>
</dbReference>
<evidence type="ECO:0000259" key="2">
    <source>
        <dbReference type="Pfam" id="PF13837"/>
    </source>
</evidence>
<evidence type="ECO:0000313" key="5">
    <source>
        <dbReference type="RefSeq" id="XP_042565666.1"/>
    </source>
</evidence>
<feature type="domain" description="Myb/SANT-like DNA-binding" evidence="2">
    <location>
        <begin position="164"/>
        <end position="253"/>
    </location>
</feature>
<sequence>MENEIASKAVERWQDSEVEAFLNIYSEDGIQGSRRNTEVYQIISLRLAQRGIYHTPKQCREKIKKLKQDYKKAKEISQQSGGSNRRTSKWFHSLDLILGNRPTHLEDVVPVDDKAWNAISDNVTMTNSLDLDISSAEVCPHRTSHPFPDDELDHPETKAQVRADKWTHREVQSLLNIYAENEIQREFGIWRRNEKVYQKISMRLAELGIYHTSKHCREKIKKMKQDYRRIKEQENIGDPSKRPGKPRWFDTFDAILSHRPEYVHVSGTNHHETLLLEVMSDDDSRSNSNNEQESSVEDEHTKPIHLIDPGLIDSPGTSGCCDPISPSPCPVSPSLGLISPSPDQIKGKRKRDSDLLEVMREMETRDSVFLETMREMEEAHMDVLRQELDQRERCFQMLLAHDVQEAEAREREFALRREEVAEARRQQEAFQQGFLAVLNRLVQVLDKRDSPVPPPLD</sequence>